<organism evidence="1">
    <name type="scientific">uncultured Adhaeribacter sp</name>
    <dbReference type="NCBI Taxonomy" id="448109"/>
    <lineage>
        <taxon>Bacteria</taxon>
        <taxon>Pseudomonadati</taxon>
        <taxon>Bacteroidota</taxon>
        <taxon>Cytophagia</taxon>
        <taxon>Cytophagales</taxon>
        <taxon>Hymenobacteraceae</taxon>
        <taxon>Adhaeribacter</taxon>
        <taxon>environmental samples</taxon>
    </lineage>
</organism>
<proteinExistence type="predicted"/>
<sequence length="44" mass="5042">MKQLHKEITAIKSETRATNIPLNIVTQAVLNNTIHKKTQYPKPE</sequence>
<dbReference type="AlphaFoldDB" id="A0A6J4HNH7"/>
<gene>
    <name evidence="1" type="ORF">AVDCRST_MAG95-882</name>
</gene>
<protein>
    <submittedName>
        <fullName evidence="1">Uncharacterized protein</fullName>
    </submittedName>
</protein>
<dbReference type="EMBL" id="CADCTJ010000281">
    <property type="protein sequence ID" value="CAA9228459.1"/>
    <property type="molecule type" value="Genomic_DNA"/>
</dbReference>
<accession>A0A6J4HNH7</accession>
<reference evidence="1" key="1">
    <citation type="submission" date="2020-02" db="EMBL/GenBank/DDBJ databases">
        <authorList>
            <person name="Meier V. D."/>
        </authorList>
    </citation>
    <scope>NUCLEOTIDE SEQUENCE</scope>
    <source>
        <strain evidence="1">AVDCRST_MAG95</strain>
    </source>
</reference>
<name>A0A6J4HNH7_9BACT</name>
<evidence type="ECO:0000313" key="1">
    <source>
        <dbReference type="EMBL" id="CAA9228459.1"/>
    </source>
</evidence>